<dbReference type="Proteomes" id="UP000037953">
    <property type="component" value="Unassembled WGS sequence"/>
</dbReference>
<evidence type="ECO:0000313" key="2">
    <source>
        <dbReference type="Proteomes" id="UP000037953"/>
    </source>
</evidence>
<comment type="caution">
    <text evidence="1">The sequence shown here is derived from an EMBL/GenBank/DDBJ whole genome shotgun (WGS) entry which is preliminary data.</text>
</comment>
<gene>
    <name evidence="1" type="ORF">AOB46_11190</name>
</gene>
<dbReference type="OrthoDB" id="9812601at2"/>
<dbReference type="PATRIC" id="fig|253.9.peg.4067"/>
<dbReference type="Gene3D" id="1.10.1220.10">
    <property type="entry name" value="Met repressor-like"/>
    <property type="match status" value="1"/>
</dbReference>
<dbReference type="EMBL" id="LJOD01000006">
    <property type="protein sequence ID" value="KPE51225.1"/>
    <property type="molecule type" value="Genomic_DNA"/>
</dbReference>
<dbReference type="RefSeq" id="WP_062699298.1">
    <property type="nucleotide sequence ID" value="NZ_LJOD01000006.1"/>
</dbReference>
<protein>
    <recommendedName>
        <fullName evidence="3">Arc family DNA binding domain-containing protein</fullName>
    </recommendedName>
</protein>
<dbReference type="InterPro" id="IPR013321">
    <property type="entry name" value="Arc_rbn_hlx_hlx"/>
</dbReference>
<reference evidence="1 2" key="1">
    <citation type="journal article" date="2015" name="Genom Data">
        <title>Draft genome sequence of a multidrug-resistant Chryseobacterium indologenes isolate from Malaysia.</title>
        <authorList>
            <person name="Yu C.Y."/>
            <person name="Ang G.Y."/>
            <person name="Cheng H.J."/>
            <person name="Cheong Y.M."/>
            <person name="Yin W.F."/>
            <person name="Chan K.G."/>
        </authorList>
    </citation>
    <scope>NUCLEOTIDE SEQUENCE [LARGE SCALE GENOMIC DNA]</scope>
    <source>
        <strain evidence="1 2">CI_885</strain>
    </source>
</reference>
<name>A0A0N0ZVX2_CHRID</name>
<proteinExistence type="predicted"/>
<dbReference type="SUPFAM" id="SSF47598">
    <property type="entry name" value="Ribbon-helix-helix"/>
    <property type="match status" value="1"/>
</dbReference>
<accession>A0A0N0ZVX2</accession>
<evidence type="ECO:0000313" key="1">
    <source>
        <dbReference type="EMBL" id="KPE51225.1"/>
    </source>
</evidence>
<sequence>MKSEKTQNSSESKSKKSFVIRIDDSTYKLLEKWANDEFRSVNGQIEYLLHQSLVNSGRKKKEE</sequence>
<organism evidence="1 2">
    <name type="scientific">Chryseobacterium indologenes</name>
    <name type="common">Flavobacterium indologenes</name>
    <dbReference type="NCBI Taxonomy" id="253"/>
    <lineage>
        <taxon>Bacteria</taxon>
        <taxon>Pseudomonadati</taxon>
        <taxon>Bacteroidota</taxon>
        <taxon>Flavobacteriia</taxon>
        <taxon>Flavobacteriales</taxon>
        <taxon>Weeksellaceae</taxon>
        <taxon>Chryseobacterium group</taxon>
        <taxon>Chryseobacterium</taxon>
    </lineage>
</organism>
<reference evidence="2" key="2">
    <citation type="submission" date="2015-09" db="EMBL/GenBank/DDBJ databases">
        <title>Draft genome sequence of a multidrug-resistant Chryseobacterium indologenes isolate from Malaysia.</title>
        <authorList>
            <person name="Yu C.Y."/>
            <person name="Ang G.Y."/>
            <person name="Chan K.-G."/>
        </authorList>
    </citation>
    <scope>NUCLEOTIDE SEQUENCE [LARGE SCALE GENOMIC DNA]</scope>
    <source>
        <strain evidence="2">CI_885</strain>
    </source>
</reference>
<dbReference type="AlphaFoldDB" id="A0A0N0ZVX2"/>
<evidence type="ECO:0008006" key="3">
    <source>
        <dbReference type="Google" id="ProtNLM"/>
    </source>
</evidence>
<dbReference type="InterPro" id="IPR010985">
    <property type="entry name" value="Ribbon_hlx_hlx"/>
</dbReference>
<dbReference type="GO" id="GO:0006355">
    <property type="term" value="P:regulation of DNA-templated transcription"/>
    <property type="evidence" value="ECO:0007669"/>
    <property type="project" value="InterPro"/>
</dbReference>